<dbReference type="STRING" id="1855283.SAMN05216382_1694"/>
<dbReference type="EMBL" id="FNZZ01000003">
    <property type="protein sequence ID" value="SEL27591.1"/>
    <property type="molecule type" value="Genomic_DNA"/>
</dbReference>
<name>A0A1H7NVP6_9SPHN</name>
<dbReference type="SUPFAM" id="SSF50475">
    <property type="entry name" value="FMN-binding split barrel"/>
    <property type="match status" value="1"/>
</dbReference>
<protein>
    <submittedName>
        <fullName evidence="1">Negative transcriptional regulator, PaiB family</fullName>
    </submittedName>
</protein>
<dbReference type="PANTHER" id="PTHR35802:SF1">
    <property type="entry name" value="PROTEASE SYNTHASE AND SPORULATION PROTEIN PAI 2"/>
    <property type="match status" value="1"/>
</dbReference>
<reference evidence="2" key="1">
    <citation type="submission" date="2016-10" db="EMBL/GenBank/DDBJ databases">
        <authorList>
            <person name="Varghese N."/>
            <person name="Submissions S."/>
        </authorList>
    </citation>
    <scope>NUCLEOTIDE SEQUENCE [LARGE SCALE GENOMIC DNA]</scope>
    <source>
        <strain evidence="2">JS21-1</strain>
    </source>
</reference>
<dbReference type="Proteomes" id="UP000199214">
    <property type="component" value="Unassembled WGS sequence"/>
</dbReference>
<accession>A0A1H7NVP6</accession>
<dbReference type="Pfam" id="PF04299">
    <property type="entry name" value="FMN_bind_2"/>
    <property type="match status" value="1"/>
</dbReference>
<dbReference type="Gene3D" id="2.30.110.10">
    <property type="entry name" value="Electron Transport, Fmn-binding Protein, Chain A"/>
    <property type="match status" value="1"/>
</dbReference>
<dbReference type="AlphaFoldDB" id="A0A1H7NVP6"/>
<dbReference type="InterPro" id="IPR012349">
    <property type="entry name" value="Split_barrel_FMN-bd"/>
</dbReference>
<dbReference type="RefSeq" id="WP_177171599.1">
    <property type="nucleotide sequence ID" value="NZ_FNZZ01000003.1"/>
</dbReference>
<sequence length="200" mass="21631">MHPDPAFRIDAAACRRIARATAFAHVFVLGASGAGVIHAPCTLDEAGDLRFHCSRRNRVEPMLAGARVIASFSPVDGYVSPDWYETAAQVPTWNYVAVEAEGVIEPLSRDALNAQIEALAAAEHEARLAPKPAWTTDKVPAASIERMLDAIQGYLIRVEMWRGTAKLSQNKPASDRNGVEAALRAAGRSDLAKAMADRRN</sequence>
<keyword evidence="2" id="KW-1185">Reference proteome</keyword>
<dbReference type="PIRSF" id="PIRSF010372">
    <property type="entry name" value="PaiB"/>
    <property type="match status" value="1"/>
</dbReference>
<proteinExistence type="predicted"/>
<organism evidence="1 2">
    <name type="scientific">Sphingomonas palmae</name>
    <dbReference type="NCBI Taxonomy" id="1855283"/>
    <lineage>
        <taxon>Bacteria</taxon>
        <taxon>Pseudomonadati</taxon>
        <taxon>Pseudomonadota</taxon>
        <taxon>Alphaproteobacteria</taxon>
        <taxon>Sphingomonadales</taxon>
        <taxon>Sphingomonadaceae</taxon>
        <taxon>Sphingomonas</taxon>
    </lineage>
</organism>
<dbReference type="PANTHER" id="PTHR35802">
    <property type="entry name" value="PROTEASE SYNTHASE AND SPORULATION PROTEIN PAI 2"/>
    <property type="match status" value="1"/>
</dbReference>
<gene>
    <name evidence="1" type="ORF">SAMN05216382_1694</name>
</gene>
<dbReference type="InterPro" id="IPR007396">
    <property type="entry name" value="TR_PAI2-type"/>
</dbReference>
<evidence type="ECO:0000313" key="1">
    <source>
        <dbReference type="EMBL" id="SEL27591.1"/>
    </source>
</evidence>
<evidence type="ECO:0000313" key="2">
    <source>
        <dbReference type="Proteomes" id="UP000199214"/>
    </source>
</evidence>